<protein>
    <recommendedName>
        <fullName evidence="4">LamG-like jellyroll fold domain-containing protein</fullName>
    </recommendedName>
</protein>
<keyword evidence="3" id="KW-0812">Transmembrane</keyword>
<dbReference type="Pfam" id="PF13385">
    <property type="entry name" value="Laminin_G_3"/>
    <property type="match status" value="1"/>
</dbReference>
<dbReference type="EMBL" id="CAJNOQ010007416">
    <property type="protein sequence ID" value="CAF1167901.1"/>
    <property type="molecule type" value="Genomic_DNA"/>
</dbReference>
<accession>A0A814TZ32</accession>
<dbReference type="Proteomes" id="UP000663829">
    <property type="component" value="Unassembled WGS sequence"/>
</dbReference>
<dbReference type="SMART" id="SM00560">
    <property type="entry name" value="LamGL"/>
    <property type="match status" value="1"/>
</dbReference>
<feature type="domain" description="LamG-like jellyroll fold" evidence="4">
    <location>
        <begin position="159"/>
        <end position="329"/>
    </location>
</feature>
<evidence type="ECO:0000313" key="6">
    <source>
        <dbReference type="EMBL" id="CAF3931539.1"/>
    </source>
</evidence>
<dbReference type="InterPro" id="IPR013320">
    <property type="entry name" value="ConA-like_dom_sf"/>
</dbReference>
<dbReference type="InterPro" id="IPR006558">
    <property type="entry name" value="LamG-like"/>
</dbReference>
<reference evidence="5" key="1">
    <citation type="submission" date="2021-02" db="EMBL/GenBank/DDBJ databases">
        <authorList>
            <person name="Nowell W R."/>
        </authorList>
    </citation>
    <scope>NUCLEOTIDE SEQUENCE</scope>
</reference>
<dbReference type="SUPFAM" id="SSF49899">
    <property type="entry name" value="Concanavalin A-like lectins/glucanases"/>
    <property type="match status" value="1"/>
</dbReference>
<organism evidence="5 7">
    <name type="scientific">Didymodactylos carnosus</name>
    <dbReference type="NCBI Taxonomy" id="1234261"/>
    <lineage>
        <taxon>Eukaryota</taxon>
        <taxon>Metazoa</taxon>
        <taxon>Spiralia</taxon>
        <taxon>Gnathifera</taxon>
        <taxon>Rotifera</taxon>
        <taxon>Eurotatoria</taxon>
        <taxon>Bdelloidea</taxon>
        <taxon>Philodinida</taxon>
        <taxon>Philodinidae</taxon>
        <taxon>Didymodactylos</taxon>
    </lineage>
</organism>
<keyword evidence="1" id="KW-0732">Signal</keyword>
<dbReference type="Gene3D" id="2.60.120.200">
    <property type="match status" value="1"/>
</dbReference>
<keyword evidence="2" id="KW-1015">Disulfide bond</keyword>
<evidence type="ECO:0000259" key="4">
    <source>
        <dbReference type="SMART" id="SM00560"/>
    </source>
</evidence>
<proteinExistence type="predicted"/>
<comment type="caution">
    <text evidence="5">The sequence shown here is derived from an EMBL/GenBank/DDBJ whole genome shotgun (WGS) entry which is preliminary data.</text>
</comment>
<dbReference type="EMBL" id="CAJOBC010007414">
    <property type="protein sequence ID" value="CAF3931539.1"/>
    <property type="molecule type" value="Genomic_DNA"/>
</dbReference>
<keyword evidence="7" id="KW-1185">Reference proteome</keyword>
<keyword evidence="3" id="KW-0472">Membrane</keyword>
<evidence type="ECO:0000256" key="1">
    <source>
        <dbReference type="ARBA" id="ARBA00022729"/>
    </source>
</evidence>
<name>A0A814TZ32_9BILA</name>
<evidence type="ECO:0000256" key="2">
    <source>
        <dbReference type="ARBA" id="ARBA00023157"/>
    </source>
</evidence>
<evidence type="ECO:0000313" key="5">
    <source>
        <dbReference type="EMBL" id="CAF1167901.1"/>
    </source>
</evidence>
<evidence type="ECO:0000313" key="7">
    <source>
        <dbReference type="Proteomes" id="UP000663829"/>
    </source>
</evidence>
<feature type="transmembrane region" description="Helical" evidence="3">
    <location>
        <begin position="66"/>
        <end position="90"/>
    </location>
</feature>
<sequence>MHLPPNYPYSTPQYIHQLPKQNHIQHIAPAQKVNLNINRLKQIKTKKKPYNSEAGLDCWKTTKCKIVTVCIIGALVVIVGILVPVLLGLFSITHATSTTQIFWPFDGNTNDFYGTYNGVALNNPTYISGGITGYGSAIKLVAASSQSIVVATYLNLASTSFTVQTWLYPTTTPSGDNAIFGQCACTTCTDQCMYLVLRSGLVYMGFYGDNLAGVTSITASMMGLSSSGQIVLQSWNGGAVYVTGPILSGNTWTHIADTFSISNGLRLYVNGVLYNSTAPISYAASSASNYITLGNPLTGSGCSQGAISAGQFYGYLDEFRLYSRELTAANVVSLANPT</sequence>
<dbReference type="Proteomes" id="UP000681722">
    <property type="component" value="Unassembled WGS sequence"/>
</dbReference>
<evidence type="ECO:0000256" key="3">
    <source>
        <dbReference type="SAM" id="Phobius"/>
    </source>
</evidence>
<keyword evidence="3" id="KW-1133">Transmembrane helix</keyword>
<gene>
    <name evidence="5" type="ORF">GPM918_LOCUS22024</name>
    <name evidence="6" type="ORF">SRO942_LOCUS22020</name>
</gene>
<dbReference type="AlphaFoldDB" id="A0A814TZ32"/>